<dbReference type="GO" id="GO:0006556">
    <property type="term" value="P:S-adenosylmethionine biosynthetic process"/>
    <property type="evidence" value="ECO:0007669"/>
    <property type="project" value="UniProtKB-UniPathway"/>
</dbReference>
<dbReference type="Pfam" id="PF04321">
    <property type="entry name" value="RmlD_sub_bind"/>
    <property type="match status" value="1"/>
</dbReference>
<dbReference type="GO" id="GO:0048270">
    <property type="term" value="F:methionine adenosyltransferase regulator activity"/>
    <property type="evidence" value="ECO:0007669"/>
    <property type="project" value="TreeGrafter"/>
</dbReference>
<feature type="domain" description="RmlD-like substrate binding" evidence="1">
    <location>
        <begin position="7"/>
        <end position="295"/>
    </location>
</feature>
<dbReference type="SUPFAM" id="SSF51735">
    <property type="entry name" value="NAD(P)-binding Rossmann-fold domains"/>
    <property type="match status" value="1"/>
</dbReference>
<dbReference type="CDD" id="cd05254">
    <property type="entry name" value="dTDP_HR_like_SDR_e"/>
    <property type="match status" value="1"/>
</dbReference>
<evidence type="ECO:0000313" key="3">
    <source>
        <dbReference type="Proteomes" id="UP000034841"/>
    </source>
</evidence>
<dbReference type="AlphaFoldDB" id="A0A0F8D331"/>
<dbReference type="PANTHER" id="PTHR10491:SF4">
    <property type="entry name" value="METHIONINE ADENOSYLTRANSFERASE 2 SUBUNIT BETA"/>
    <property type="match status" value="1"/>
</dbReference>
<name>A0A0F8D331_CERFI</name>
<gene>
    <name evidence="2" type="primary">Mat2b</name>
    <name evidence="2" type="ORF">CFO_g503</name>
</gene>
<dbReference type="InterPro" id="IPR036291">
    <property type="entry name" value="NAD(P)-bd_dom_sf"/>
</dbReference>
<dbReference type="PANTHER" id="PTHR10491">
    <property type="entry name" value="DTDP-4-DEHYDRORHAMNOSE REDUCTASE"/>
    <property type="match status" value="1"/>
</dbReference>
<dbReference type="FunFam" id="3.40.50.720:FF:000357">
    <property type="entry name" value="Methionine adenosyltransferase 2 subunit beta"/>
    <property type="match status" value="1"/>
</dbReference>
<accession>A0A0F8D331</accession>
<dbReference type="Gene3D" id="3.40.50.720">
    <property type="entry name" value="NAD(P)-binding Rossmann-like Domain"/>
    <property type="match status" value="1"/>
</dbReference>
<dbReference type="GO" id="GO:0016740">
    <property type="term" value="F:transferase activity"/>
    <property type="evidence" value="ECO:0007669"/>
    <property type="project" value="UniProtKB-KW"/>
</dbReference>
<comment type="caution">
    <text evidence="2">The sequence shown here is derived from an EMBL/GenBank/DDBJ whole genome shotgun (WGS) entry which is preliminary data.</text>
</comment>
<proteinExistence type="predicted"/>
<dbReference type="OrthoDB" id="6235964at2759"/>
<dbReference type="UniPathway" id="UPA00315">
    <property type="reaction ID" value="UER00080"/>
</dbReference>
<evidence type="ECO:0000313" key="2">
    <source>
        <dbReference type="EMBL" id="KKF97127.1"/>
    </source>
</evidence>
<evidence type="ECO:0000259" key="1">
    <source>
        <dbReference type="Pfam" id="PF04321"/>
    </source>
</evidence>
<keyword evidence="3" id="KW-1185">Reference proteome</keyword>
<keyword evidence="2" id="KW-0808">Transferase</keyword>
<organism evidence="2 3">
    <name type="scientific">Ceratocystis fimbriata f. sp. platani</name>
    <dbReference type="NCBI Taxonomy" id="88771"/>
    <lineage>
        <taxon>Eukaryota</taxon>
        <taxon>Fungi</taxon>
        <taxon>Dikarya</taxon>
        <taxon>Ascomycota</taxon>
        <taxon>Pezizomycotina</taxon>
        <taxon>Sordariomycetes</taxon>
        <taxon>Hypocreomycetidae</taxon>
        <taxon>Microascales</taxon>
        <taxon>Ceratocystidaceae</taxon>
        <taxon>Ceratocystis</taxon>
    </lineage>
</organism>
<dbReference type="GO" id="GO:0048269">
    <property type="term" value="C:methionine adenosyltransferase complex"/>
    <property type="evidence" value="ECO:0007669"/>
    <property type="project" value="TreeGrafter"/>
</dbReference>
<dbReference type="InterPro" id="IPR029903">
    <property type="entry name" value="RmlD-like-bd"/>
</dbReference>
<dbReference type="Proteomes" id="UP000034841">
    <property type="component" value="Unassembled WGS sequence"/>
</dbReference>
<dbReference type="EMBL" id="LBBL01000016">
    <property type="protein sequence ID" value="KKF97127.1"/>
    <property type="molecule type" value="Genomic_DNA"/>
</dbReference>
<protein>
    <submittedName>
        <fullName evidence="2">Methionine adenosyltransferase 2 subunit beta</fullName>
    </submittedName>
</protein>
<reference evidence="2 3" key="1">
    <citation type="submission" date="2015-04" db="EMBL/GenBank/DDBJ databases">
        <title>Genome sequence of Ceratocystis platani, a major pathogen of plane trees.</title>
        <authorList>
            <person name="Belbahri L."/>
        </authorList>
    </citation>
    <scope>NUCLEOTIDE SEQUENCE [LARGE SCALE GENOMIC DNA]</scope>
    <source>
        <strain evidence="2 3">CFO</strain>
    </source>
</reference>
<sequence length="317" mass="34462">MTTDIALITGATGLLGREVFKAFTNGGFETKGLGYSRADGVSILKADLQNPDQITAVLEKVQPKVVVHCAAQRFPDKVDKDPEAARALNVSATASLAAQCAAQGALLIYLSTDYVFPGIQGEAPYEADAVPRPPNVYGQTKRDGEVALLEEYAKSSTDSRAVVLRVPVLYGHAETPAESAVNVLMDTLWKAQQGNKVKMDAWSVRYPTNTEDVARVIKDIAIKYLGTPATEKLPSILQFSSEDRTTKYGICLRFAEIMGMPSDGIEPQTDGGDPNAAVQRPYDCHLSTQALKSLGIRVNTMDFNAWWCRELRAFRGT</sequence>
<dbReference type="InterPro" id="IPR005913">
    <property type="entry name" value="dTDP_dehydrorham_reduct"/>
</dbReference>